<accession>A0ABT9UB45</accession>
<reference evidence="2 3" key="1">
    <citation type="submission" date="2023-07" db="EMBL/GenBank/DDBJ databases">
        <title>Sorghum-associated microbial communities from plants grown in Nebraska, USA.</title>
        <authorList>
            <person name="Schachtman D."/>
        </authorList>
    </citation>
    <scope>NUCLEOTIDE SEQUENCE [LARGE SCALE GENOMIC DNA]</scope>
    <source>
        <strain evidence="2 3">CC482</strain>
    </source>
</reference>
<keyword evidence="1" id="KW-0812">Transmembrane</keyword>
<protein>
    <submittedName>
        <fullName evidence="2">Uncharacterized protein</fullName>
    </submittedName>
</protein>
<feature type="transmembrane region" description="Helical" evidence="1">
    <location>
        <begin position="76"/>
        <end position="96"/>
    </location>
</feature>
<gene>
    <name evidence="2" type="ORF">J2T15_006310</name>
</gene>
<evidence type="ECO:0000256" key="1">
    <source>
        <dbReference type="SAM" id="Phobius"/>
    </source>
</evidence>
<keyword evidence="3" id="KW-1185">Reference proteome</keyword>
<keyword evidence="1" id="KW-1133">Transmembrane helix</keyword>
<dbReference type="Proteomes" id="UP001229346">
    <property type="component" value="Unassembled WGS sequence"/>
</dbReference>
<keyword evidence="1" id="KW-0472">Membrane</keyword>
<proteinExistence type="predicted"/>
<organism evidence="2 3">
    <name type="scientific">Paenibacillus harenae</name>
    <dbReference type="NCBI Taxonomy" id="306543"/>
    <lineage>
        <taxon>Bacteria</taxon>
        <taxon>Bacillati</taxon>
        <taxon>Bacillota</taxon>
        <taxon>Bacilli</taxon>
        <taxon>Bacillales</taxon>
        <taxon>Paenibacillaceae</taxon>
        <taxon>Paenibacillus</taxon>
    </lineage>
</organism>
<sequence>MAIVLLGANAGLCMMPLQTYLMKVFGRPCNFPYEFHTTSHVFLRGIRHTTVLTSRLDFYAKSATLLDAWLQAFRDAFIVILAVAVIGAAVRASLFATPKRTIKQ</sequence>
<evidence type="ECO:0000313" key="2">
    <source>
        <dbReference type="EMBL" id="MDQ0116823.1"/>
    </source>
</evidence>
<dbReference type="EMBL" id="JAUSSU010000029">
    <property type="protein sequence ID" value="MDQ0116823.1"/>
    <property type="molecule type" value="Genomic_DNA"/>
</dbReference>
<evidence type="ECO:0000313" key="3">
    <source>
        <dbReference type="Proteomes" id="UP001229346"/>
    </source>
</evidence>
<dbReference type="RefSeq" id="WP_307210720.1">
    <property type="nucleotide sequence ID" value="NZ_JAUSSU010000029.1"/>
</dbReference>
<comment type="caution">
    <text evidence="2">The sequence shown here is derived from an EMBL/GenBank/DDBJ whole genome shotgun (WGS) entry which is preliminary data.</text>
</comment>
<name>A0ABT9UB45_PAEHA</name>